<evidence type="ECO:0000313" key="2">
    <source>
        <dbReference type="Proteomes" id="UP000018851"/>
    </source>
</evidence>
<dbReference type="Proteomes" id="UP000018851">
    <property type="component" value="Plasmid pNXO2"/>
</dbReference>
<dbReference type="AlphaFoldDB" id="A0A0F7JV70"/>
<gene>
    <name evidence="1" type="ORF">NX02_p0220</name>
</gene>
<geneLocation type="plasmid" evidence="1 2">
    <name>pNXO2</name>
</geneLocation>
<sequence length="69" mass="7739">MNEIIKALGQPFSPLKGARANTTFVLRTGPLWRRRYATVMSDRIECARCRIAASEAKPAECLIDIEAME</sequence>
<dbReference type="KEGG" id="ssan:NX02_p0220"/>
<evidence type="ECO:0000313" key="1">
    <source>
        <dbReference type="EMBL" id="AKH18685.1"/>
    </source>
</evidence>
<organism evidence="1 2">
    <name type="scientific">Sphingomonas sanxanigenens DSM 19645 = NX02</name>
    <dbReference type="NCBI Taxonomy" id="1123269"/>
    <lineage>
        <taxon>Bacteria</taxon>
        <taxon>Pseudomonadati</taxon>
        <taxon>Pseudomonadota</taxon>
        <taxon>Alphaproteobacteria</taxon>
        <taxon>Sphingomonadales</taxon>
        <taxon>Sphingomonadaceae</taxon>
        <taxon>Sphingomonas</taxon>
    </lineage>
</organism>
<accession>A0A0F7JV70</accession>
<protein>
    <submittedName>
        <fullName evidence="1">Uncharacterized protein</fullName>
    </submittedName>
</protein>
<dbReference type="EMBL" id="CP011450">
    <property type="protein sequence ID" value="AKH18685.1"/>
    <property type="molecule type" value="Genomic_DNA"/>
</dbReference>
<reference evidence="1 2" key="1">
    <citation type="submission" date="2015-05" db="EMBL/GenBank/DDBJ databases">
        <title>Plasmid of Sphingomonas sanxanigenens NX02.</title>
        <authorList>
            <person name="Huang H."/>
            <person name="Ma T."/>
        </authorList>
    </citation>
    <scope>NUCLEOTIDE SEQUENCE [LARGE SCALE GENOMIC DNA]</scope>
    <source>
        <strain evidence="1 2">NX02</strain>
        <plasmid evidence="2">Plasmid pNXO2</plasmid>
    </source>
</reference>
<name>A0A0F7JV70_9SPHN</name>
<keyword evidence="2" id="KW-1185">Reference proteome</keyword>
<keyword evidence="1" id="KW-0614">Plasmid</keyword>
<proteinExistence type="predicted"/>